<dbReference type="PROSITE" id="PS51186">
    <property type="entry name" value="GNAT"/>
    <property type="match status" value="1"/>
</dbReference>
<dbReference type="Pfam" id="PF11814">
    <property type="entry name" value="DUF3335"/>
    <property type="match status" value="1"/>
</dbReference>
<dbReference type="Gene3D" id="3.40.630.30">
    <property type="match status" value="1"/>
</dbReference>
<dbReference type="RefSeq" id="WP_188823405.1">
    <property type="nucleotide sequence ID" value="NZ_BMHH01000005.1"/>
</dbReference>
<gene>
    <name evidence="4" type="ORF">GCM10011491_17100</name>
</gene>
<dbReference type="EMBL" id="BMHH01000005">
    <property type="protein sequence ID" value="GGA89809.1"/>
    <property type="molecule type" value="Genomic_DNA"/>
</dbReference>
<dbReference type="Pfam" id="PF00583">
    <property type="entry name" value="Acetyltransf_1"/>
    <property type="match status" value="1"/>
</dbReference>
<sequence length="386" mass="42828">MTGAATRKATPDDIEALLRIEERCFDADRISRRSFRELLASRTAETIVAEEDGAIIGYAMLLFRKGTSLARLYSLAVNPDAKSRGVGTRLLEAAEHAAFDHDRLLLRLEVREDNARAIALYRRHGFRPLGRCLDYYADHSDALRFEKTLRGDAPVSARVPYYEQTTDFTCGAACLMMALTALIPSVKLDPVLEIRLWREATTIFMQSGPGGCEPFGLAVAAYEHGLKSSVAVSTKAFLFLDSVRDPEKRIVMELAQTDFRRRAKAYGIGVSHKGFTMADLRAALGRGATAIVLVSGYHMFGKKVPHWVLAHGDDGRHIMIHDPWVEDEVGETVADAANVPVPYDIFDRMARFGKSGLRAAVFLEHDPDKVADFSGKTTRGQPRKRT</sequence>
<name>A0A916WDI4_9HYPH</name>
<keyword evidence="5" id="KW-1185">Reference proteome</keyword>
<feature type="domain" description="N-acetyltransferase" evidence="3">
    <location>
        <begin position="4"/>
        <end position="150"/>
    </location>
</feature>
<dbReference type="Proteomes" id="UP000646478">
    <property type="component" value="Unassembled WGS sequence"/>
</dbReference>
<dbReference type="PANTHER" id="PTHR43877:SF2">
    <property type="entry name" value="AMINOALKYLPHOSPHONATE N-ACETYLTRANSFERASE-RELATED"/>
    <property type="match status" value="1"/>
</dbReference>
<evidence type="ECO:0000313" key="4">
    <source>
        <dbReference type="EMBL" id="GGA89809.1"/>
    </source>
</evidence>
<keyword evidence="1" id="KW-0808">Transferase</keyword>
<dbReference type="SUPFAM" id="SSF55729">
    <property type="entry name" value="Acyl-CoA N-acyltransferases (Nat)"/>
    <property type="match status" value="1"/>
</dbReference>
<reference evidence="4" key="1">
    <citation type="journal article" date="2014" name="Int. J. Syst. Evol. Microbiol.">
        <title>Complete genome sequence of Corynebacterium casei LMG S-19264T (=DSM 44701T), isolated from a smear-ripened cheese.</title>
        <authorList>
            <consortium name="US DOE Joint Genome Institute (JGI-PGF)"/>
            <person name="Walter F."/>
            <person name="Albersmeier A."/>
            <person name="Kalinowski J."/>
            <person name="Ruckert C."/>
        </authorList>
    </citation>
    <scope>NUCLEOTIDE SEQUENCE</scope>
    <source>
        <strain evidence="4">CGMCC 1.15082</strain>
    </source>
</reference>
<dbReference type="InterPro" id="IPR021770">
    <property type="entry name" value="DUF3335"/>
</dbReference>
<comment type="caution">
    <text evidence="4">The sequence shown here is derived from an EMBL/GenBank/DDBJ whole genome shotgun (WGS) entry which is preliminary data.</text>
</comment>
<dbReference type="AlphaFoldDB" id="A0A916WDI4"/>
<dbReference type="Gene3D" id="3.90.70.10">
    <property type="entry name" value="Cysteine proteinases"/>
    <property type="match status" value="1"/>
</dbReference>
<dbReference type="InterPro" id="IPR000182">
    <property type="entry name" value="GNAT_dom"/>
</dbReference>
<protein>
    <submittedName>
        <fullName evidence="4">N-acetyltransferase GCN5</fullName>
    </submittedName>
</protein>
<evidence type="ECO:0000256" key="2">
    <source>
        <dbReference type="ARBA" id="ARBA00023315"/>
    </source>
</evidence>
<dbReference type="InterPro" id="IPR016181">
    <property type="entry name" value="Acyl_CoA_acyltransferase"/>
</dbReference>
<dbReference type="PANTHER" id="PTHR43877">
    <property type="entry name" value="AMINOALKYLPHOSPHONATE N-ACETYLTRANSFERASE-RELATED-RELATED"/>
    <property type="match status" value="1"/>
</dbReference>
<proteinExistence type="predicted"/>
<evidence type="ECO:0000313" key="5">
    <source>
        <dbReference type="Proteomes" id="UP000646478"/>
    </source>
</evidence>
<dbReference type="GO" id="GO:0016747">
    <property type="term" value="F:acyltransferase activity, transferring groups other than amino-acyl groups"/>
    <property type="evidence" value="ECO:0007669"/>
    <property type="project" value="InterPro"/>
</dbReference>
<reference evidence="4" key="2">
    <citation type="submission" date="2020-09" db="EMBL/GenBank/DDBJ databases">
        <authorList>
            <person name="Sun Q."/>
            <person name="Zhou Y."/>
        </authorList>
    </citation>
    <scope>NUCLEOTIDE SEQUENCE</scope>
    <source>
        <strain evidence="4">CGMCC 1.15082</strain>
    </source>
</reference>
<evidence type="ECO:0000259" key="3">
    <source>
        <dbReference type="PROSITE" id="PS51186"/>
    </source>
</evidence>
<keyword evidence="2" id="KW-0012">Acyltransferase</keyword>
<evidence type="ECO:0000256" key="1">
    <source>
        <dbReference type="ARBA" id="ARBA00022679"/>
    </source>
</evidence>
<dbReference type="CDD" id="cd04301">
    <property type="entry name" value="NAT_SF"/>
    <property type="match status" value="1"/>
</dbReference>
<accession>A0A916WDI4</accession>
<dbReference type="InterPro" id="IPR050832">
    <property type="entry name" value="Bact_Acetyltransf"/>
</dbReference>
<organism evidence="4 5">
    <name type="scientific">Brucella endophytica</name>
    <dbReference type="NCBI Taxonomy" id="1963359"/>
    <lineage>
        <taxon>Bacteria</taxon>
        <taxon>Pseudomonadati</taxon>
        <taxon>Pseudomonadota</taxon>
        <taxon>Alphaproteobacteria</taxon>
        <taxon>Hyphomicrobiales</taxon>
        <taxon>Brucellaceae</taxon>
        <taxon>Brucella/Ochrobactrum group</taxon>
        <taxon>Brucella</taxon>
    </lineage>
</organism>